<evidence type="ECO:0000313" key="2">
    <source>
        <dbReference type="EMBL" id="SAK98142.1"/>
    </source>
</evidence>
<dbReference type="OrthoDB" id="8985090at2"/>
<organism evidence="2 3">
    <name type="scientific">Caballeronia calidae</name>
    <dbReference type="NCBI Taxonomy" id="1777139"/>
    <lineage>
        <taxon>Bacteria</taxon>
        <taxon>Pseudomonadati</taxon>
        <taxon>Pseudomonadota</taxon>
        <taxon>Betaproteobacteria</taxon>
        <taxon>Burkholderiales</taxon>
        <taxon>Burkholderiaceae</taxon>
        <taxon>Caballeronia</taxon>
    </lineage>
</organism>
<feature type="region of interest" description="Disordered" evidence="1">
    <location>
        <begin position="746"/>
        <end position="784"/>
    </location>
</feature>
<accession>A0A158DU46</accession>
<reference evidence="2" key="1">
    <citation type="submission" date="2016-01" db="EMBL/GenBank/DDBJ databases">
        <authorList>
            <person name="Peeters C."/>
        </authorList>
    </citation>
    <scope>NUCLEOTIDE SEQUENCE</scope>
    <source>
        <strain evidence="2">LMG 29321</strain>
    </source>
</reference>
<protein>
    <submittedName>
        <fullName evidence="2">Uncharacterized protein</fullName>
    </submittedName>
</protein>
<proteinExistence type="predicted"/>
<dbReference type="EMBL" id="FCOX02000037">
    <property type="protein sequence ID" value="SAK98142.1"/>
    <property type="molecule type" value="Genomic_DNA"/>
</dbReference>
<dbReference type="Proteomes" id="UP000071859">
    <property type="component" value="Unassembled WGS sequence"/>
</dbReference>
<feature type="region of interest" description="Disordered" evidence="1">
    <location>
        <begin position="207"/>
        <end position="228"/>
    </location>
</feature>
<name>A0A158DU46_9BURK</name>
<comment type="caution">
    <text evidence="2">The sequence shown here is derived from an EMBL/GenBank/DDBJ whole genome shotgun (WGS) entry which is preliminary data.</text>
</comment>
<feature type="compositionally biased region" description="Low complexity" evidence="1">
    <location>
        <begin position="760"/>
        <end position="784"/>
    </location>
</feature>
<gene>
    <name evidence="2" type="ORF">AWB78_05621</name>
</gene>
<feature type="compositionally biased region" description="Polar residues" evidence="1">
    <location>
        <begin position="695"/>
        <end position="705"/>
    </location>
</feature>
<feature type="region of interest" description="Disordered" evidence="1">
    <location>
        <begin position="679"/>
        <end position="710"/>
    </location>
</feature>
<evidence type="ECO:0000256" key="1">
    <source>
        <dbReference type="SAM" id="MobiDB-lite"/>
    </source>
</evidence>
<sequence>MKKENPPLKPPVANDIVLSQLRQLHEAVWPANLYRYAIYTLSDDEEGVAYIAVAWEPDSRTLYAQTINVGTPPPACRIPRPINVDAQDWASRVRPIAKLTRPRCMEVPLANAPVSSLVGWEDRVSLVKALLMVDTVGKGRPSDFIVNDFIIIDSSLRSQRIEEMRKAIGGGKGFRSYVLKVVTRFFWYGGDYGADDGKGWNTLLARTEDRGGPGKRRLSPATKPGPLSAKEKLAKARAQANGKEYVRKARRVDAHDIENMKEGLELDWAGGDKVSLATTQSRMIPRRYKYRPVDDTPSYRRMRYRYKEIVQDNGLLALRNGPQATSKDVDPRPGTSSELTQSVIEILDIDGFHFKIPVGARVLGKVQAVPLILILAISRLTGALRGYAICTQGETGEGYQRCLISALLPMDYYLSELGLDPLPGLLTGNFDGICNDNGPGKSRAVRSSVTNSYGGIMFNPPGARPDLRPVGERFNEILIRIVSEQTEQGYSRENNLFERAKRRERSKLSPILPRPLERVVLQAIDVYNRTTDKSKLRTARMRDADCGITPDKLHEYHQKRRHGQGARIRSADEVFDTFLPWTKRTCNDARVHWENARYSSAELKDAAIMHSRRPGKEAFVVEVKSPYHKAGKILCRIPEGEVFEIEMIEEDKIRFGEDLTWLELTFAKMDDDIRRAEAAHEKAKLTQPTKRKSAQRVSVKTQQQLDDIEGSRTDEFAGAVGATKSAAKRNSKAFRAQQLLEQQKIAYGANGRSADEADTEGTTSGTSGNTTADDTQSSDDPLADAARLAERAYLARGKQGDPTK</sequence>
<dbReference type="RefSeq" id="WP_063959025.1">
    <property type="nucleotide sequence ID" value="NZ_FCOX02000037.1"/>
</dbReference>
<evidence type="ECO:0000313" key="3">
    <source>
        <dbReference type="Proteomes" id="UP000071859"/>
    </source>
</evidence>
<keyword evidence="3" id="KW-1185">Reference proteome</keyword>
<dbReference type="AlphaFoldDB" id="A0A158DU46"/>